<organism evidence="2 3">
    <name type="scientific">Blepharisma stoltei</name>
    <dbReference type="NCBI Taxonomy" id="1481888"/>
    <lineage>
        <taxon>Eukaryota</taxon>
        <taxon>Sar</taxon>
        <taxon>Alveolata</taxon>
        <taxon>Ciliophora</taxon>
        <taxon>Postciliodesmatophora</taxon>
        <taxon>Heterotrichea</taxon>
        <taxon>Heterotrichida</taxon>
        <taxon>Blepharismidae</taxon>
        <taxon>Blepharisma</taxon>
    </lineage>
</organism>
<dbReference type="Proteomes" id="UP001162131">
    <property type="component" value="Unassembled WGS sequence"/>
</dbReference>
<evidence type="ECO:0000313" key="3">
    <source>
        <dbReference type="Proteomes" id="UP001162131"/>
    </source>
</evidence>
<feature type="region of interest" description="Disordered" evidence="1">
    <location>
        <begin position="37"/>
        <end position="61"/>
    </location>
</feature>
<comment type="caution">
    <text evidence="2">The sequence shown here is derived from an EMBL/GenBank/DDBJ whole genome shotgun (WGS) entry which is preliminary data.</text>
</comment>
<proteinExistence type="predicted"/>
<protein>
    <submittedName>
        <fullName evidence="2">Uncharacterized protein</fullName>
    </submittedName>
</protein>
<feature type="compositionally biased region" description="Polar residues" evidence="1">
    <location>
        <begin position="51"/>
        <end position="61"/>
    </location>
</feature>
<dbReference type="EMBL" id="CAJZBQ010000040">
    <property type="protein sequence ID" value="CAG9326121.1"/>
    <property type="molecule type" value="Genomic_DNA"/>
</dbReference>
<dbReference type="AlphaFoldDB" id="A0AAU9JNN3"/>
<name>A0AAU9JNN3_9CILI</name>
<keyword evidence="3" id="KW-1185">Reference proteome</keyword>
<evidence type="ECO:0000256" key="1">
    <source>
        <dbReference type="SAM" id="MobiDB-lite"/>
    </source>
</evidence>
<reference evidence="2" key="1">
    <citation type="submission" date="2021-09" db="EMBL/GenBank/DDBJ databases">
        <authorList>
            <consortium name="AG Swart"/>
            <person name="Singh M."/>
            <person name="Singh A."/>
            <person name="Seah K."/>
            <person name="Emmerich C."/>
        </authorList>
    </citation>
    <scope>NUCLEOTIDE SEQUENCE</scope>
    <source>
        <strain evidence="2">ATCC30299</strain>
    </source>
</reference>
<evidence type="ECO:0000313" key="2">
    <source>
        <dbReference type="EMBL" id="CAG9326121.1"/>
    </source>
</evidence>
<sequence length="127" mass="14341">MGICACSERNAYLDHTTAKDYRAKMVVEYLDGLKKFKNKKADESDEESEYENTSGGENSFDNSLFNIPEGLNEGDVFVIGDRSQFKVVKVTDYYENSITHCIACNVNIPAHQIKTHAKLADHMKKIV</sequence>
<gene>
    <name evidence="2" type="ORF">BSTOLATCC_MIC40557</name>
</gene>
<accession>A0AAU9JNN3</accession>